<gene>
    <name evidence="1" type="ORF">ORV05_14100</name>
</gene>
<sequence length="40" mass="4535">METDDRQVILGLAERLRLAHPGTWAGKQSESGWNDHDGTW</sequence>
<reference evidence="1" key="1">
    <citation type="submission" date="2022-11" db="EMBL/GenBank/DDBJ databases">
        <authorList>
            <person name="Mo P."/>
        </authorList>
    </citation>
    <scope>NUCLEOTIDE SEQUENCE</scope>
    <source>
        <strain evidence="1">HUAS 11-8</strain>
    </source>
</reference>
<evidence type="ECO:0000313" key="1">
    <source>
        <dbReference type="EMBL" id="WAL68844.1"/>
    </source>
</evidence>
<organism evidence="1 2">
    <name type="scientific">Amycolatopsis cynarae</name>
    <dbReference type="NCBI Taxonomy" id="2995223"/>
    <lineage>
        <taxon>Bacteria</taxon>
        <taxon>Bacillati</taxon>
        <taxon>Actinomycetota</taxon>
        <taxon>Actinomycetes</taxon>
        <taxon>Pseudonocardiales</taxon>
        <taxon>Pseudonocardiaceae</taxon>
        <taxon>Amycolatopsis</taxon>
    </lineage>
</organism>
<dbReference type="EMBL" id="CP113836">
    <property type="protein sequence ID" value="WAL68844.1"/>
    <property type="molecule type" value="Genomic_DNA"/>
</dbReference>
<dbReference type="RefSeq" id="WP_268758936.1">
    <property type="nucleotide sequence ID" value="NZ_CP113836.1"/>
</dbReference>
<proteinExistence type="predicted"/>
<dbReference type="Proteomes" id="UP001163203">
    <property type="component" value="Chromosome"/>
</dbReference>
<accession>A0ABY7BBP7</accession>
<evidence type="ECO:0000313" key="2">
    <source>
        <dbReference type="Proteomes" id="UP001163203"/>
    </source>
</evidence>
<protein>
    <submittedName>
        <fullName evidence="1">Uncharacterized protein</fullName>
    </submittedName>
</protein>
<keyword evidence="2" id="KW-1185">Reference proteome</keyword>
<name>A0ABY7BBP7_9PSEU</name>